<dbReference type="Gene3D" id="3.40.190.10">
    <property type="entry name" value="Periplasmic binding protein-like II"/>
    <property type="match status" value="1"/>
</dbReference>
<sequence>MATRRGFLAGMASALSMPSIVRAQGASVLKFAPQSDVAILDPIMSVSYVTRNHAMLIFDTLYGADEHNRAQPQMVEGHLVEQGGLQWTLTLREGLRFHDGSPVLARDVVASLKRWWKRDNVGQVLAALTDELSAVSDRAVRFRLKAPFPMLPDALGKFGTNNAVIMPERLALTEATVQVTEMVGSGPYRFVPGERVPGSRLAYEKFAGYVPRQGGQTSALAGPKIAHFDRVEWVVMPDVATAASALQTGEIDWWEQPASDYWDLLASKDNVKLDLIDTFGSAGVIRFNFLQGPTSDVRVRRAALAAISQKDVMTAVIGEDPKYWRDKVGYFLPGTPMASTIGLDAQKEPPDRDFVQRTLKEAGYKGEPLVYLVPGDIATLKAQGEVVTDALKRAGFNIDMQVMDWGTVLARANNREAPDKGGWHIVGTFTAGVGLLNPSSNNFLRGSGTSAIFGWSDIPRLEELRMDWFRAADEKAQAAICAEIQRVAFEAVPYAPTGLYYQQTAYRSNLTGVQKGLPLFYGVRRT</sequence>
<reference evidence="6 7" key="1">
    <citation type="submission" date="2016-10" db="EMBL/GenBank/DDBJ databases">
        <authorList>
            <person name="Varghese N."/>
            <person name="Submissions S."/>
        </authorList>
    </citation>
    <scope>NUCLEOTIDE SEQUENCE [LARGE SCALE GENOMIC DNA]</scope>
    <source>
        <strain evidence="6 7">DSM 26672</strain>
    </source>
</reference>
<evidence type="ECO:0000256" key="3">
    <source>
        <dbReference type="ARBA" id="ARBA00022729"/>
    </source>
</evidence>
<organism evidence="6 7">
    <name type="scientific">Bosea robiniae</name>
    <dbReference type="NCBI Taxonomy" id="1036780"/>
    <lineage>
        <taxon>Bacteria</taxon>
        <taxon>Pseudomonadati</taxon>
        <taxon>Pseudomonadota</taxon>
        <taxon>Alphaproteobacteria</taxon>
        <taxon>Hyphomicrobiales</taxon>
        <taxon>Boseaceae</taxon>
        <taxon>Bosea</taxon>
    </lineage>
</organism>
<feature type="chain" id="PRO_5046799241" evidence="4">
    <location>
        <begin position="24"/>
        <end position="526"/>
    </location>
</feature>
<dbReference type="InterPro" id="IPR039424">
    <property type="entry name" value="SBP_5"/>
</dbReference>
<evidence type="ECO:0000259" key="5">
    <source>
        <dbReference type="Pfam" id="PF00496"/>
    </source>
</evidence>
<dbReference type="InterPro" id="IPR000914">
    <property type="entry name" value="SBP_5_dom"/>
</dbReference>
<dbReference type="CDD" id="cd08502">
    <property type="entry name" value="PBP2_NikA_DppA_OppA_like_16"/>
    <property type="match status" value="1"/>
</dbReference>
<comment type="similarity">
    <text evidence="2">Belongs to the bacterial solute-binding protein 5 family.</text>
</comment>
<keyword evidence="3 4" id="KW-0732">Signal</keyword>
<dbReference type="Proteomes" id="UP000199468">
    <property type="component" value="Unassembled WGS sequence"/>
</dbReference>
<dbReference type="Gene3D" id="3.10.105.10">
    <property type="entry name" value="Dipeptide-binding Protein, Domain 3"/>
    <property type="match status" value="1"/>
</dbReference>
<dbReference type="Pfam" id="PF00496">
    <property type="entry name" value="SBP_bac_5"/>
    <property type="match status" value="1"/>
</dbReference>
<feature type="signal peptide" evidence="4">
    <location>
        <begin position="1"/>
        <end position="23"/>
    </location>
</feature>
<evidence type="ECO:0000256" key="4">
    <source>
        <dbReference type="SAM" id="SignalP"/>
    </source>
</evidence>
<dbReference type="PANTHER" id="PTHR30290">
    <property type="entry name" value="PERIPLASMIC BINDING COMPONENT OF ABC TRANSPORTER"/>
    <property type="match status" value="1"/>
</dbReference>
<dbReference type="PIRSF" id="PIRSF002741">
    <property type="entry name" value="MppA"/>
    <property type="match status" value="1"/>
</dbReference>
<name>A0ABY0NDC7_9HYPH</name>
<proteinExistence type="inferred from homology"/>
<dbReference type="InterPro" id="IPR030678">
    <property type="entry name" value="Peptide/Ni-bd"/>
</dbReference>
<feature type="domain" description="Solute-binding protein family 5" evidence="5">
    <location>
        <begin position="71"/>
        <end position="416"/>
    </location>
</feature>
<dbReference type="PANTHER" id="PTHR30290:SF38">
    <property type="entry name" value="D,D-DIPEPTIDE-BINDING PERIPLASMIC PROTEIN DDPA-RELATED"/>
    <property type="match status" value="1"/>
</dbReference>
<evidence type="ECO:0000313" key="7">
    <source>
        <dbReference type="Proteomes" id="UP000199468"/>
    </source>
</evidence>
<evidence type="ECO:0000256" key="1">
    <source>
        <dbReference type="ARBA" id="ARBA00004418"/>
    </source>
</evidence>
<evidence type="ECO:0000256" key="2">
    <source>
        <dbReference type="ARBA" id="ARBA00005695"/>
    </source>
</evidence>
<keyword evidence="7" id="KW-1185">Reference proteome</keyword>
<protein>
    <submittedName>
        <fullName evidence="6">Peptide/nickel transport system substrate-binding protein</fullName>
    </submittedName>
</protein>
<dbReference type="EMBL" id="FNBZ01000001">
    <property type="protein sequence ID" value="SDF18900.1"/>
    <property type="molecule type" value="Genomic_DNA"/>
</dbReference>
<dbReference type="SUPFAM" id="SSF53850">
    <property type="entry name" value="Periplasmic binding protein-like II"/>
    <property type="match status" value="1"/>
</dbReference>
<evidence type="ECO:0000313" key="6">
    <source>
        <dbReference type="EMBL" id="SDF18900.1"/>
    </source>
</evidence>
<gene>
    <name evidence="6" type="ORF">SAMN05421844_10116</name>
</gene>
<comment type="caution">
    <text evidence="6">The sequence shown here is derived from an EMBL/GenBank/DDBJ whole genome shotgun (WGS) entry which is preliminary data.</text>
</comment>
<comment type="subcellular location">
    <subcellularLocation>
        <location evidence="1">Periplasm</location>
    </subcellularLocation>
</comment>
<dbReference type="RefSeq" id="WP_091855332.1">
    <property type="nucleotide sequence ID" value="NZ_FNBZ01000001.1"/>
</dbReference>
<accession>A0ABY0NDC7</accession>